<proteinExistence type="predicted"/>
<dbReference type="EMBL" id="CP013862">
    <property type="protein sequence ID" value="ALX48835.1"/>
    <property type="molecule type" value="Genomic_DNA"/>
</dbReference>
<name>A0A0U4F7R7_9BACI</name>
<evidence type="ECO:0000256" key="2">
    <source>
        <dbReference type="SAM" id="SignalP"/>
    </source>
</evidence>
<dbReference type="AlphaFoldDB" id="A0A0U4F7R7"/>
<dbReference type="KEGG" id="lao:AOX59_09535"/>
<sequence length="130" mass="14317">MKSLFMSSAAGALLIASAVGTDAANMTGGAINEQESESNTKIAQTEKRDTHVPRDDFSVGMYPESDILDEQVDSDDYQMQVVENNSDIRIIILKDEYGQAQFKSVFEKDSKMLKVIDLDQGMIFKGVIDA</sequence>
<organism evidence="3 4">
    <name type="scientific">Lentibacillus amyloliquefaciens</name>
    <dbReference type="NCBI Taxonomy" id="1472767"/>
    <lineage>
        <taxon>Bacteria</taxon>
        <taxon>Bacillati</taxon>
        <taxon>Bacillota</taxon>
        <taxon>Bacilli</taxon>
        <taxon>Bacillales</taxon>
        <taxon>Bacillaceae</taxon>
        <taxon>Lentibacillus</taxon>
    </lineage>
</organism>
<reference evidence="3 4" key="1">
    <citation type="submission" date="2016-01" db="EMBL/GenBank/DDBJ databases">
        <title>Complete genome sequence of strain Lentibacillus amyloliquefaciens LAM0015T isolated from saline sediment.</title>
        <authorList>
            <person name="Wang J.-L."/>
            <person name="He M.-X."/>
        </authorList>
    </citation>
    <scope>NUCLEOTIDE SEQUENCE [LARGE SCALE GENOMIC DNA]</scope>
    <source>
        <strain evidence="3 4">LAM0015</strain>
    </source>
</reference>
<feature type="compositionally biased region" description="Basic and acidic residues" evidence="1">
    <location>
        <begin position="44"/>
        <end position="56"/>
    </location>
</feature>
<feature type="chain" id="PRO_5006848995" description="PepSY domain-containing protein" evidence="2">
    <location>
        <begin position="24"/>
        <end position="130"/>
    </location>
</feature>
<keyword evidence="2" id="KW-0732">Signal</keyword>
<gene>
    <name evidence="3" type="ORF">AOX59_09535</name>
</gene>
<accession>A0A0U4F7R7</accession>
<evidence type="ECO:0000313" key="4">
    <source>
        <dbReference type="Proteomes" id="UP000050331"/>
    </source>
</evidence>
<keyword evidence="4" id="KW-1185">Reference proteome</keyword>
<protein>
    <recommendedName>
        <fullName evidence="5">PepSY domain-containing protein</fullName>
    </recommendedName>
</protein>
<evidence type="ECO:0008006" key="5">
    <source>
        <dbReference type="Google" id="ProtNLM"/>
    </source>
</evidence>
<dbReference type="Proteomes" id="UP000050331">
    <property type="component" value="Chromosome"/>
</dbReference>
<evidence type="ECO:0000313" key="3">
    <source>
        <dbReference type="EMBL" id="ALX48835.1"/>
    </source>
</evidence>
<feature type="region of interest" description="Disordered" evidence="1">
    <location>
        <begin position="29"/>
        <end position="56"/>
    </location>
</feature>
<dbReference type="OrthoDB" id="2168541at2"/>
<feature type="signal peptide" evidence="2">
    <location>
        <begin position="1"/>
        <end position="23"/>
    </location>
</feature>
<evidence type="ECO:0000256" key="1">
    <source>
        <dbReference type="SAM" id="MobiDB-lite"/>
    </source>
</evidence>
<dbReference type="RefSeq" id="WP_068445046.1">
    <property type="nucleotide sequence ID" value="NZ_CP013862.1"/>
</dbReference>